<comment type="function">
    <text evidence="10">F(1)F(0) ATP synthase produces ATP from ADP in the presence of a proton or sodium gradient. F-type ATPases consist of two structural domains, F(1) containing the extramembraneous catalytic core and F(0) containing the membrane proton channel, linked together by a central stalk and a peripheral stalk. During catalysis, ATP synthesis in the catalytic domain of F(1) is coupled via a rotary mechanism of the central stalk subunits to proton translocation.</text>
</comment>
<feature type="coiled-coil region" evidence="11">
    <location>
        <begin position="62"/>
        <end position="141"/>
    </location>
</feature>
<keyword evidence="7 12" id="KW-1133">Transmembrane helix</keyword>
<dbReference type="AlphaFoldDB" id="A0A382CJW1"/>
<dbReference type="GO" id="GO:0046961">
    <property type="term" value="F:proton-transporting ATPase activity, rotational mechanism"/>
    <property type="evidence" value="ECO:0007669"/>
    <property type="project" value="TreeGrafter"/>
</dbReference>
<organism evidence="13">
    <name type="scientific">marine metagenome</name>
    <dbReference type="NCBI Taxonomy" id="408172"/>
    <lineage>
        <taxon>unclassified sequences</taxon>
        <taxon>metagenomes</taxon>
        <taxon>ecological metagenomes</taxon>
    </lineage>
</organism>
<comment type="subcellular location">
    <subcellularLocation>
        <location evidence="1">Membrane</location>
        <topology evidence="1">Single-pass membrane protein</topology>
    </subcellularLocation>
</comment>
<gene>
    <name evidence="13" type="ORF">METZ01_LOCUS178978</name>
</gene>
<dbReference type="EMBL" id="UINC01034766">
    <property type="protein sequence ID" value="SVB26124.1"/>
    <property type="molecule type" value="Genomic_DNA"/>
</dbReference>
<evidence type="ECO:0000256" key="6">
    <source>
        <dbReference type="ARBA" id="ARBA00022781"/>
    </source>
</evidence>
<keyword evidence="6" id="KW-0375">Hydrogen ion transport</keyword>
<dbReference type="PANTHER" id="PTHR33445:SF2">
    <property type="entry name" value="ATP SYNTHASE SUBUNIT B', CHLOROPLASTIC"/>
    <property type="match status" value="1"/>
</dbReference>
<dbReference type="Pfam" id="PF00430">
    <property type="entry name" value="ATP-synt_B"/>
    <property type="match status" value="1"/>
</dbReference>
<evidence type="ECO:0000256" key="7">
    <source>
        <dbReference type="ARBA" id="ARBA00022989"/>
    </source>
</evidence>
<evidence type="ECO:0000256" key="4">
    <source>
        <dbReference type="ARBA" id="ARBA00022547"/>
    </source>
</evidence>
<keyword evidence="9 12" id="KW-0472">Membrane</keyword>
<keyword evidence="5 12" id="KW-0812">Transmembrane</keyword>
<evidence type="ECO:0000256" key="3">
    <source>
        <dbReference type="ARBA" id="ARBA00022448"/>
    </source>
</evidence>
<accession>A0A382CJW1</accession>
<evidence type="ECO:0000256" key="9">
    <source>
        <dbReference type="ARBA" id="ARBA00023136"/>
    </source>
</evidence>
<keyword evidence="11" id="KW-0175">Coiled coil</keyword>
<evidence type="ECO:0000313" key="13">
    <source>
        <dbReference type="EMBL" id="SVB26124.1"/>
    </source>
</evidence>
<keyword evidence="8" id="KW-0406">Ion transport</keyword>
<evidence type="ECO:0008006" key="14">
    <source>
        <dbReference type="Google" id="ProtNLM"/>
    </source>
</evidence>
<name>A0A382CJW1_9ZZZZ</name>
<dbReference type="InterPro" id="IPR050059">
    <property type="entry name" value="ATP_synthase_B_chain"/>
</dbReference>
<evidence type="ECO:0000256" key="8">
    <source>
        <dbReference type="ARBA" id="ARBA00023065"/>
    </source>
</evidence>
<evidence type="ECO:0000256" key="11">
    <source>
        <dbReference type="SAM" id="Coils"/>
    </source>
</evidence>
<dbReference type="CDD" id="cd06503">
    <property type="entry name" value="ATP-synt_Fo_b"/>
    <property type="match status" value="1"/>
</dbReference>
<evidence type="ECO:0000256" key="1">
    <source>
        <dbReference type="ARBA" id="ARBA00004167"/>
    </source>
</evidence>
<reference evidence="13" key="1">
    <citation type="submission" date="2018-05" db="EMBL/GenBank/DDBJ databases">
        <authorList>
            <person name="Lanie J.A."/>
            <person name="Ng W.-L."/>
            <person name="Kazmierczak K.M."/>
            <person name="Andrzejewski T.M."/>
            <person name="Davidsen T.M."/>
            <person name="Wayne K.J."/>
            <person name="Tettelin H."/>
            <person name="Glass J.I."/>
            <person name="Rusch D."/>
            <person name="Podicherti R."/>
            <person name="Tsui H.-C.T."/>
            <person name="Winkler M.E."/>
        </authorList>
    </citation>
    <scope>NUCLEOTIDE SEQUENCE</scope>
</reference>
<feature type="transmembrane region" description="Helical" evidence="12">
    <location>
        <begin position="20"/>
        <end position="43"/>
    </location>
</feature>
<evidence type="ECO:0000256" key="5">
    <source>
        <dbReference type="ARBA" id="ARBA00022692"/>
    </source>
</evidence>
<protein>
    <recommendedName>
        <fullName evidence="14">ATP synthase YMF19-like N-terminal domain-containing protein</fullName>
    </recommendedName>
</protein>
<proteinExistence type="inferred from homology"/>
<comment type="similarity">
    <text evidence="2">Belongs to the ATPase B chain family.</text>
</comment>
<dbReference type="InterPro" id="IPR002146">
    <property type="entry name" value="ATP_synth_b/b'su_bac/chlpt"/>
</dbReference>
<keyword evidence="3" id="KW-0813">Transport</keyword>
<dbReference type="PANTHER" id="PTHR33445">
    <property type="entry name" value="ATP SYNTHASE SUBUNIT B', CHLOROPLASTIC"/>
    <property type="match status" value="1"/>
</dbReference>
<evidence type="ECO:0000256" key="12">
    <source>
        <dbReference type="SAM" id="Phobius"/>
    </source>
</evidence>
<dbReference type="GO" id="GO:0045259">
    <property type="term" value="C:proton-transporting ATP synthase complex"/>
    <property type="evidence" value="ECO:0007669"/>
    <property type="project" value="UniProtKB-KW"/>
</dbReference>
<keyword evidence="4" id="KW-0138">CF(0)</keyword>
<evidence type="ECO:0000256" key="10">
    <source>
        <dbReference type="ARBA" id="ARBA00025198"/>
    </source>
</evidence>
<evidence type="ECO:0000256" key="2">
    <source>
        <dbReference type="ARBA" id="ARBA00005513"/>
    </source>
</evidence>
<dbReference type="GO" id="GO:0015986">
    <property type="term" value="P:proton motive force-driven ATP synthesis"/>
    <property type="evidence" value="ECO:0007669"/>
    <property type="project" value="InterPro"/>
</dbReference>
<sequence length="159" mass="18268">MDFKQAIIENAWGGFSVDYGLLHLQLATPFAVMIVLFIMIYALNKLLFQPVLRTLDNRSDAITKSQQSVIQVSEEVESLKQEFQQKLDAIRTEALHLRNTEHEKGLAERESMILEERQTLENELEKNIAELEGEIKSTKTFFSKLNKELSASISRQLLN</sequence>